<evidence type="ECO:0000256" key="1">
    <source>
        <dbReference type="ARBA" id="ARBA00022801"/>
    </source>
</evidence>
<dbReference type="Pfam" id="PF00795">
    <property type="entry name" value="CN_hydrolase"/>
    <property type="match status" value="2"/>
</dbReference>
<comment type="caution">
    <text evidence="3">The sequence shown here is derived from an EMBL/GenBank/DDBJ whole genome shotgun (WGS) entry which is preliminary data.</text>
</comment>
<protein>
    <recommendedName>
        <fullName evidence="2">CN hydrolase domain-containing protein</fullName>
    </recommendedName>
</protein>
<dbReference type="InterPro" id="IPR036526">
    <property type="entry name" value="C-N_Hydrolase_sf"/>
</dbReference>
<gene>
    <name evidence="3" type="ORF">CEP52_002561</name>
</gene>
<name>A0A428UDK7_9HYPO</name>
<dbReference type="AlphaFoldDB" id="A0A428UDK7"/>
<dbReference type="InterPro" id="IPR050345">
    <property type="entry name" value="Aliph_Amidase/BUP"/>
</dbReference>
<evidence type="ECO:0000313" key="4">
    <source>
        <dbReference type="Proteomes" id="UP000287144"/>
    </source>
</evidence>
<evidence type="ECO:0000313" key="3">
    <source>
        <dbReference type="EMBL" id="RSM12377.1"/>
    </source>
</evidence>
<dbReference type="InterPro" id="IPR003010">
    <property type="entry name" value="C-N_Hydrolase"/>
</dbReference>
<dbReference type="STRING" id="1325735.A0A428UDK7"/>
<dbReference type="PROSITE" id="PS50263">
    <property type="entry name" value="CN_HYDROLASE"/>
    <property type="match status" value="1"/>
</dbReference>
<dbReference type="EMBL" id="NKCK01000014">
    <property type="protein sequence ID" value="RSM12377.1"/>
    <property type="molecule type" value="Genomic_DNA"/>
</dbReference>
<dbReference type="SUPFAM" id="SSF56317">
    <property type="entry name" value="Carbon-nitrogen hydrolase"/>
    <property type="match status" value="1"/>
</dbReference>
<dbReference type="PANTHER" id="PTHR43674">
    <property type="entry name" value="NITRILASE C965.09-RELATED"/>
    <property type="match status" value="1"/>
</dbReference>
<accession>A0A428UDK7</accession>
<feature type="domain" description="CN hydrolase" evidence="2">
    <location>
        <begin position="13"/>
        <end position="233"/>
    </location>
</feature>
<dbReference type="Proteomes" id="UP000287144">
    <property type="component" value="Unassembled WGS sequence"/>
</dbReference>
<reference evidence="3 4" key="1">
    <citation type="submission" date="2017-06" db="EMBL/GenBank/DDBJ databases">
        <title>Comparative genomic analysis of Ambrosia Fusariam Clade fungi.</title>
        <authorList>
            <person name="Stajich J.E."/>
            <person name="Carrillo J."/>
            <person name="Kijimoto T."/>
            <person name="Eskalen A."/>
            <person name="O'Donnell K."/>
            <person name="Kasson M."/>
        </authorList>
    </citation>
    <scope>NUCLEOTIDE SEQUENCE [LARGE SCALE GENOMIC DNA]</scope>
    <source>
        <strain evidence="3 4">NRRL62579</strain>
    </source>
</reference>
<keyword evidence="1" id="KW-0378">Hydrolase</keyword>
<dbReference type="Gene3D" id="3.60.110.10">
    <property type="entry name" value="Carbon-nitrogen hydrolase"/>
    <property type="match status" value="2"/>
</dbReference>
<proteinExistence type="predicted"/>
<organism evidence="3 4">
    <name type="scientific">Fusarium oligoseptatum</name>
    <dbReference type="NCBI Taxonomy" id="2604345"/>
    <lineage>
        <taxon>Eukaryota</taxon>
        <taxon>Fungi</taxon>
        <taxon>Dikarya</taxon>
        <taxon>Ascomycota</taxon>
        <taxon>Pezizomycotina</taxon>
        <taxon>Sordariomycetes</taxon>
        <taxon>Hypocreomycetidae</taxon>
        <taxon>Hypocreales</taxon>
        <taxon>Nectriaceae</taxon>
        <taxon>Fusarium</taxon>
        <taxon>Fusarium solani species complex</taxon>
    </lineage>
</organism>
<sequence>MTSNQESNSARLITVAAAQLGPVKSLSTPRSETLARMIRLLDQAAEKHVKLLVFPELTFTTFFASYVIDDPEELAKFFEPASPADPYAIVNSPNAKPLIDRANDLEIDLYLGYGERWVDDDGKKTDYNTAVYYSASQQKCIAKYRKEGYNTTAFAPQYEGTPEWQEEEALFHHRLSCQAGSYQNACFSIHAAKAGKEDHGSLIGGSSIVDPNGHIIAESKTKEDELVYATIDLAKCRKGSKPGDAVTRM</sequence>
<dbReference type="GO" id="GO:0016811">
    <property type="term" value="F:hydrolase activity, acting on carbon-nitrogen (but not peptide) bonds, in linear amides"/>
    <property type="evidence" value="ECO:0007669"/>
    <property type="project" value="TreeGrafter"/>
</dbReference>
<evidence type="ECO:0000259" key="2">
    <source>
        <dbReference type="PROSITE" id="PS50263"/>
    </source>
</evidence>
<keyword evidence="4" id="KW-1185">Reference proteome</keyword>
<dbReference type="PANTHER" id="PTHR43674:SF12">
    <property type="entry name" value="NITRILASE C965.09-RELATED"/>
    <property type="match status" value="1"/>
</dbReference>